<feature type="transmembrane region" description="Helical" evidence="6">
    <location>
        <begin position="125"/>
        <end position="143"/>
    </location>
</feature>
<feature type="transmembrane region" description="Helical" evidence="6">
    <location>
        <begin position="496"/>
        <end position="513"/>
    </location>
</feature>
<accession>A0ABT0TJU0</accession>
<evidence type="ECO:0000259" key="7">
    <source>
        <dbReference type="Pfam" id="PF10502"/>
    </source>
</evidence>
<evidence type="ECO:0000256" key="3">
    <source>
        <dbReference type="ARBA" id="ARBA00013208"/>
    </source>
</evidence>
<dbReference type="PANTHER" id="PTHR43390:SF1">
    <property type="entry name" value="CHLOROPLAST PROCESSING PEPTIDASE"/>
    <property type="match status" value="1"/>
</dbReference>
<keyword evidence="6" id="KW-1133">Transmembrane helix</keyword>
<dbReference type="InterPro" id="IPR019533">
    <property type="entry name" value="Peptidase_S26"/>
</dbReference>
<dbReference type="InterPro" id="IPR043739">
    <property type="entry name" value="DUF5684"/>
</dbReference>
<dbReference type="EMBL" id="JAMLJM010000001">
    <property type="protein sequence ID" value="MCL9807762.1"/>
    <property type="molecule type" value="Genomic_DNA"/>
</dbReference>
<evidence type="ECO:0000256" key="4">
    <source>
        <dbReference type="ARBA" id="ARBA00019232"/>
    </source>
</evidence>
<reference evidence="8 9" key="1">
    <citation type="submission" date="2022-05" db="EMBL/GenBank/DDBJ databases">
        <title>Flavobacterium sp., isolated from activated sludge.</title>
        <authorList>
            <person name="Ran Q."/>
        </authorList>
    </citation>
    <scope>NUCLEOTIDE SEQUENCE [LARGE SCALE GENOMIC DNA]</scope>
    <source>
        <strain evidence="8 9">HXWNR70</strain>
    </source>
</reference>
<sequence length="521" mass="60539">MTALQWFIFFLILQIIHGLGTWKLYEKAGRKPMEAFIPVYNAIILMKIINRPTWWTALLFVPVVNLIMFIVVWVETLRSFGKNTTKDTLLGVLSLGFYLYYVNYTQKVEYIKDRSLVATTQIGDTISSILYAVVVATLVHTYVMQPFNIPTSSLEKSLLIGDFLFVSKFHYGARTPKTAVALPMVHDSLMVVKGKSYSSWPQLQSFRFPGIQEIKRNDIVVFNWPADTVYQFFDRSGRHIDKPLDKRSNYVKRCVGLPGDNLSIKNGEIYIDNKRLILPERAKPQFSYRITTDGTPLDNYAQYLIGELKITDGIGATDNANEYYFAAVTDENIERIKQLPIIKSVVKDIEPAPKTINRFIFPHNQKWSQDNFGPIYIPEANKTIALNKETLPFYKRIITVYEGNKLEEKGGKIYINDKEAINYTFQQDYYWMMGDNRHRSEDSRYWGFVPFDHVVGKPVFIWWSVDPNVPWSKAIDKIRWDRLFCTVGGDGQPVSYFKYFLIALVAWFGYDWFKRRKAKKA</sequence>
<dbReference type="PANTHER" id="PTHR43390">
    <property type="entry name" value="SIGNAL PEPTIDASE I"/>
    <property type="match status" value="1"/>
</dbReference>
<keyword evidence="9" id="KW-1185">Reference proteome</keyword>
<evidence type="ECO:0000256" key="1">
    <source>
        <dbReference type="ARBA" id="ARBA00000677"/>
    </source>
</evidence>
<dbReference type="InterPro" id="IPR036286">
    <property type="entry name" value="LexA/Signal_pep-like_sf"/>
</dbReference>
<dbReference type="InterPro" id="IPR000223">
    <property type="entry name" value="Pept_S26A_signal_pept_1"/>
</dbReference>
<dbReference type="CDD" id="cd06530">
    <property type="entry name" value="S26_SPase_I"/>
    <property type="match status" value="2"/>
</dbReference>
<comment type="subcellular location">
    <subcellularLocation>
        <location evidence="6">Membrane</location>
        <topology evidence="6">Single-pass type II membrane protein</topology>
    </subcellularLocation>
</comment>
<keyword evidence="6" id="KW-0645">Protease</keyword>
<comment type="catalytic activity">
    <reaction evidence="1 6">
        <text>Cleavage of hydrophobic, N-terminal signal or leader sequences from secreted and periplasmic proteins.</text>
        <dbReference type="EC" id="3.4.21.89"/>
    </reaction>
</comment>
<dbReference type="EC" id="3.4.21.89" evidence="3 6"/>
<evidence type="ECO:0000313" key="8">
    <source>
        <dbReference type="EMBL" id="MCL9807762.1"/>
    </source>
</evidence>
<dbReference type="InterPro" id="IPR019758">
    <property type="entry name" value="Pept_S26A_signal_pept_1_CS"/>
</dbReference>
<organism evidence="8 9">
    <name type="scientific">Flavobacterium luminosum</name>
    <dbReference type="NCBI Taxonomy" id="2949086"/>
    <lineage>
        <taxon>Bacteria</taxon>
        <taxon>Pseudomonadati</taxon>
        <taxon>Bacteroidota</taxon>
        <taxon>Flavobacteriia</taxon>
        <taxon>Flavobacteriales</taxon>
        <taxon>Flavobacteriaceae</taxon>
        <taxon>Flavobacterium</taxon>
    </lineage>
</organism>
<proteinExistence type="inferred from homology"/>
<dbReference type="PRINTS" id="PR00727">
    <property type="entry name" value="LEADERPTASE"/>
</dbReference>
<evidence type="ECO:0000256" key="2">
    <source>
        <dbReference type="ARBA" id="ARBA00009370"/>
    </source>
</evidence>
<dbReference type="Pfam" id="PF10502">
    <property type="entry name" value="Peptidase_S26"/>
    <property type="match status" value="2"/>
</dbReference>
<dbReference type="SUPFAM" id="SSF51306">
    <property type="entry name" value="LexA/Signal peptidase"/>
    <property type="match status" value="1"/>
</dbReference>
<name>A0ABT0TJU0_9FLAO</name>
<dbReference type="PROSITE" id="PS00761">
    <property type="entry name" value="SPASE_I_3"/>
    <property type="match status" value="1"/>
</dbReference>
<comment type="caution">
    <text evidence="6">Lacks conserved residue(s) required for the propagation of feature annotation.</text>
</comment>
<evidence type="ECO:0000256" key="5">
    <source>
        <dbReference type="ARBA" id="ARBA00022801"/>
    </source>
</evidence>
<dbReference type="Pfam" id="PF18936">
    <property type="entry name" value="DUF5684"/>
    <property type="match status" value="1"/>
</dbReference>
<feature type="domain" description="Peptidase S26" evidence="7">
    <location>
        <begin position="124"/>
        <end position="280"/>
    </location>
</feature>
<dbReference type="Proteomes" id="UP001317191">
    <property type="component" value="Unassembled WGS sequence"/>
</dbReference>
<dbReference type="GO" id="GO:0009003">
    <property type="term" value="F:signal peptidase activity"/>
    <property type="evidence" value="ECO:0007669"/>
    <property type="project" value="UniProtKB-EC"/>
</dbReference>
<gene>
    <name evidence="8" type="primary">lepB</name>
    <name evidence="8" type="ORF">NAT50_00110</name>
</gene>
<keyword evidence="6" id="KW-0472">Membrane</keyword>
<comment type="caution">
    <text evidence="8">The sequence shown here is derived from an EMBL/GenBank/DDBJ whole genome shotgun (WGS) entry which is preliminary data.</text>
</comment>
<feature type="transmembrane region" description="Helical" evidence="6">
    <location>
        <begin position="54"/>
        <end position="76"/>
    </location>
</feature>
<feature type="transmembrane region" description="Helical" evidence="6">
    <location>
        <begin position="6"/>
        <end position="25"/>
    </location>
</feature>
<dbReference type="Gene3D" id="2.10.109.10">
    <property type="entry name" value="Umud Fragment, subunit A"/>
    <property type="match status" value="2"/>
</dbReference>
<dbReference type="NCBIfam" id="TIGR02227">
    <property type="entry name" value="sigpep_I_bact"/>
    <property type="match status" value="2"/>
</dbReference>
<protein>
    <recommendedName>
        <fullName evidence="4 6">Signal peptidase I</fullName>
        <ecNumber evidence="3 6">3.4.21.89</ecNumber>
    </recommendedName>
</protein>
<evidence type="ECO:0000313" key="9">
    <source>
        <dbReference type="Proteomes" id="UP001317191"/>
    </source>
</evidence>
<keyword evidence="6" id="KW-0812">Transmembrane</keyword>
<comment type="similarity">
    <text evidence="2 6">Belongs to the peptidase S26 family.</text>
</comment>
<feature type="domain" description="Peptidase S26" evidence="7">
    <location>
        <begin position="426"/>
        <end position="463"/>
    </location>
</feature>
<evidence type="ECO:0000256" key="6">
    <source>
        <dbReference type="RuleBase" id="RU362042"/>
    </source>
</evidence>
<dbReference type="RefSeq" id="WP_250590254.1">
    <property type="nucleotide sequence ID" value="NZ_JAMLJM010000001.1"/>
</dbReference>
<feature type="transmembrane region" description="Helical" evidence="6">
    <location>
        <begin position="88"/>
        <end position="104"/>
    </location>
</feature>
<keyword evidence="5 6" id="KW-0378">Hydrolase</keyword>